<evidence type="ECO:0000313" key="4">
    <source>
        <dbReference type="Proteomes" id="UP000029391"/>
    </source>
</evidence>
<dbReference type="eggNOG" id="COG5373">
    <property type="taxonomic scope" value="Bacteria"/>
</dbReference>
<dbReference type="AlphaFoldDB" id="A0A091BZR7"/>
<feature type="domain" description="Type II secretion system protein GspB C-terminal" evidence="2">
    <location>
        <begin position="182"/>
        <end position="240"/>
    </location>
</feature>
<dbReference type="InterPro" id="IPR032389">
    <property type="entry name" value="GspB_C"/>
</dbReference>
<feature type="compositionally biased region" description="Pro residues" evidence="1">
    <location>
        <begin position="138"/>
        <end position="152"/>
    </location>
</feature>
<gene>
    <name evidence="3" type="ORF">P873_09000</name>
</gene>
<feature type="region of interest" description="Disordered" evidence="1">
    <location>
        <begin position="63"/>
        <end position="90"/>
    </location>
</feature>
<dbReference type="Proteomes" id="UP000029391">
    <property type="component" value="Unassembled WGS sequence"/>
</dbReference>
<name>A0A091BZR7_9GAMM</name>
<dbReference type="OrthoDB" id="5432325at2"/>
<reference evidence="3 4" key="1">
    <citation type="submission" date="2013-09" db="EMBL/GenBank/DDBJ databases">
        <title>Genome sequencing of Arenimonas composti.</title>
        <authorList>
            <person name="Chen F."/>
            <person name="Wang G."/>
        </authorList>
    </citation>
    <scope>NUCLEOTIDE SEQUENCE [LARGE SCALE GENOMIC DNA]</scope>
    <source>
        <strain evidence="3 4">TR7-09</strain>
    </source>
</reference>
<feature type="compositionally biased region" description="Pro residues" evidence="1">
    <location>
        <begin position="111"/>
        <end position="130"/>
    </location>
</feature>
<keyword evidence="4" id="KW-1185">Reference proteome</keyword>
<evidence type="ECO:0000256" key="1">
    <source>
        <dbReference type="SAM" id="MobiDB-lite"/>
    </source>
</evidence>
<dbReference type="GO" id="GO:0015627">
    <property type="term" value="C:type II protein secretion system complex"/>
    <property type="evidence" value="ECO:0007669"/>
    <property type="project" value="InterPro"/>
</dbReference>
<dbReference type="Pfam" id="PF16537">
    <property type="entry name" value="T2SSB"/>
    <property type="match status" value="1"/>
</dbReference>
<dbReference type="RefSeq" id="WP_051239962.1">
    <property type="nucleotide sequence ID" value="NZ_AUFF01000007.1"/>
</dbReference>
<organism evidence="3 4">
    <name type="scientific">Arenimonas composti TR7-09 = DSM 18010</name>
    <dbReference type="NCBI Taxonomy" id="1121013"/>
    <lineage>
        <taxon>Bacteria</taxon>
        <taxon>Pseudomonadati</taxon>
        <taxon>Pseudomonadota</taxon>
        <taxon>Gammaproteobacteria</taxon>
        <taxon>Lysobacterales</taxon>
        <taxon>Lysobacteraceae</taxon>
        <taxon>Arenimonas</taxon>
    </lineage>
</organism>
<dbReference type="EMBL" id="AWXU01000028">
    <property type="protein sequence ID" value="KFN49850.1"/>
    <property type="molecule type" value="Genomic_DNA"/>
</dbReference>
<dbReference type="STRING" id="1121013.GCA_000426365_02364"/>
<comment type="caution">
    <text evidence="3">The sequence shown here is derived from an EMBL/GenBank/DDBJ whole genome shotgun (WGS) entry which is preliminary data.</text>
</comment>
<feature type="region of interest" description="Disordered" evidence="1">
    <location>
        <begin position="111"/>
        <end position="155"/>
    </location>
</feature>
<accession>A0A091BZR7</accession>
<feature type="compositionally biased region" description="Low complexity" evidence="1">
    <location>
        <begin position="68"/>
        <end position="90"/>
    </location>
</feature>
<proteinExistence type="predicted"/>
<evidence type="ECO:0000313" key="3">
    <source>
        <dbReference type="EMBL" id="KFN49850.1"/>
    </source>
</evidence>
<protein>
    <recommendedName>
        <fullName evidence="2">Type II secretion system protein GspB C-terminal domain-containing protein</fullName>
    </recommendedName>
</protein>
<evidence type="ECO:0000259" key="2">
    <source>
        <dbReference type="Pfam" id="PF16537"/>
    </source>
</evidence>
<sequence length="242" mass="24717">MSLILEALRRSEAERQRGKAPGLFVEQAPPVRPPTRRWPAWVWLPSALVLLLAAGWGWREWSRSGDRGATAATTGTAPATAAASEAATVGPAAMPTTAPVPAASAIPGPPAAAPAPLPAPVPAPPAPTPALPRTDPVPASPPAAPPPAPVADPAPAAAVAPVDTDAGLLRLAELAPGARAALPPLQLTMHVYSEDPARRFVIVDGRRLGEGGIAGDGLVVEAIRRDGIVLVHDGRRLLLPRP</sequence>